<feature type="region of interest" description="Disordered" evidence="1">
    <location>
        <begin position="51"/>
        <end position="105"/>
    </location>
</feature>
<dbReference type="EMBL" id="BFAA01047161">
    <property type="protein sequence ID" value="GCB83765.1"/>
    <property type="molecule type" value="Genomic_DNA"/>
</dbReference>
<keyword evidence="3" id="KW-1185">Reference proteome</keyword>
<dbReference type="InterPro" id="IPR042335">
    <property type="entry name" value="ANKRD53"/>
</dbReference>
<evidence type="ECO:0000256" key="1">
    <source>
        <dbReference type="SAM" id="MobiDB-lite"/>
    </source>
</evidence>
<dbReference type="PANTHER" id="PTHR24160">
    <property type="entry name" value="ANKYRIN REPEAT DOMAIN-CONTAINING PROTEIN 53"/>
    <property type="match status" value="1"/>
</dbReference>
<dbReference type="PANTHER" id="PTHR24160:SF1">
    <property type="entry name" value="ANKYRIN REPEAT DOMAIN-CONTAINING PROTEIN 53"/>
    <property type="match status" value="1"/>
</dbReference>
<name>A0A401QEF5_SCYTO</name>
<organism evidence="2 3">
    <name type="scientific">Scyliorhinus torazame</name>
    <name type="common">Cloudy catshark</name>
    <name type="synonym">Catulus torazame</name>
    <dbReference type="NCBI Taxonomy" id="75743"/>
    <lineage>
        <taxon>Eukaryota</taxon>
        <taxon>Metazoa</taxon>
        <taxon>Chordata</taxon>
        <taxon>Craniata</taxon>
        <taxon>Vertebrata</taxon>
        <taxon>Chondrichthyes</taxon>
        <taxon>Elasmobranchii</taxon>
        <taxon>Galeomorphii</taxon>
        <taxon>Galeoidea</taxon>
        <taxon>Carcharhiniformes</taxon>
        <taxon>Scyliorhinidae</taxon>
        <taxon>Scyliorhinus</taxon>
    </lineage>
</organism>
<dbReference type="OrthoDB" id="9947581at2759"/>
<evidence type="ECO:0000313" key="2">
    <source>
        <dbReference type="EMBL" id="GCB83765.1"/>
    </source>
</evidence>
<feature type="non-terminal residue" evidence="2">
    <location>
        <position position="1"/>
    </location>
</feature>
<dbReference type="STRING" id="75743.A0A401QEF5"/>
<feature type="compositionally biased region" description="Basic and acidic residues" evidence="1">
    <location>
        <begin position="75"/>
        <end position="94"/>
    </location>
</feature>
<dbReference type="GO" id="GO:0031116">
    <property type="term" value="P:positive regulation of microtubule polymerization"/>
    <property type="evidence" value="ECO:0007669"/>
    <property type="project" value="TreeGrafter"/>
</dbReference>
<dbReference type="GO" id="GO:0000922">
    <property type="term" value="C:spindle pole"/>
    <property type="evidence" value="ECO:0007669"/>
    <property type="project" value="TreeGrafter"/>
</dbReference>
<comment type="caution">
    <text evidence="2">The sequence shown here is derived from an EMBL/GenBank/DDBJ whole genome shotgun (WGS) entry which is preliminary data.</text>
</comment>
<reference evidence="2 3" key="1">
    <citation type="journal article" date="2018" name="Nat. Ecol. Evol.">
        <title>Shark genomes provide insights into elasmobranch evolution and the origin of vertebrates.</title>
        <authorList>
            <person name="Hara Y"/>
            <person name="Yamaguchi K"/>
            <person name="Onimaru K"/>
            <person name="Kadota M"/>
            <person name="Koyanagi M"/>
            <person name="Keeley SD"/>
            <person name="Tatsumi K"/>
            <person name="Tanaka K"/>
            <person name="Motone F"/>
            <person name="Kageyama Y"/>
            <person name="Nozu R"/>
            <person name="Adachi N"/>
            <person name="Nishimura O"/>
            <person name="Nakagawa R"/>
            <person name="Tanegashima C"/>
            <person name="Kiyatake I"/>
            <person name="Matsumoto R"/>
            <person name="Murakumo K"/>
            <person name="Nishida K"/>
            <person name="Terakita A"/>
            <person name="Kuratani S"/>
            <person name="Sato K"/>
            <person name="Hyodo S Kuraku.S."/>
        </authorList>
    </citation>
    <scope>NUCLEOTIDE SEQUENCE [LARGE SCALE GENOMIC DNA]</scope>
</reference>
<protein>
    <submittedName>
        <fullName evidence="2">Uncharacterized protein</fullName>
    </submittedName>
</protein>
<dbReference type="AlphaFoldDB" id="A0A401QEF5"/>
<dbReference type="GO" id="GO:1902412">
    <property type="term" value="P:regulation of mitotic cytokinesis"/>
    <property type="evidence" value="ECO:0007669"/>
    <property type="project" value="InterPro"/>
</dbReference>
<gene>
    <name evidence="2" type="ORF">scyTo_0024457</name>
</gene>
<proteinExistence type="predicted"/>
<dbReference type="GO" id="GO:0007080">
    <property type="term" value="P:mitotic metaphase chromosome alignment"/>
    <property type="evidence" value="ECO:0007669"/>
    <property type="project" value="TreeGrafter"/>
</dbReference>
<dbReference type="GO" id="GO:0060236">
    <property type="term" value="P:regulation of mitotic spindle organization"/>
    <property type="evidence" value="ECO:0007669"/>
    <property type="project" value="TreeGrafter"/>
</dbReference>
<dbReference type="OMA" id="CHSRERG"/>
<dbReference type="Proteomes" id="UP000288216">
    <property type="component" value="Unassembled WGS sequence"/>
</dbReference>
<evidence type="ECO:0000313" key="3">
    <source>
        <dbReference type="Proteomes" id="UP000288216"/>
    </source>
</evidence>
<sequence>GEKESLANVSFRQWLQKKHLSNVLRVSASFVKPRQTVSELMVQQLRDSVKIEGEDESKQTCTLVPFPKPRGPCRPRRDPGSERSGLDSGGRDRAAAGSKTGTCAKSHKGVCQAKPTWNVSTNPTSLPMADIYGQIQADSDSNLNSMLQRHDFGILFQLALDRVGQPVVRSKVREKTWPLPTLPLDLIKKELFPDSVYQRIRMPGEFKAVNVVDLPKKRRLVRDKSEIAMHLREWLEPNMSCLTSSSPHSTRKVESISPAACAKRTPQPLDKQYFFQSGTKCQSLNLATMTGTALAEFKECSFECRDRS</sequence>
<accession>A0A401QEF5</accession>